<dbReference type="NCBIfam" id="TIGR00462">
    <property type="entry name" value="genX"/>
    <property type="match status" value="1"/>
</dbReference>
<organism evidence="5 6">
    <name type="scientific">Gammaproteobacteria bacterium LSUCC0057</name>
    <dbReference type="NCBI Taxonomy" id="2559237"/>
    <lineage>
        <taxon>Bacteria</taxon>
        <taxon>Pseudomonadati</taxon>
        <taxon>Pseudomonadota</taxon>
        <taxon>Gammaproteobacteria</taxon>
        <taxon>Cellvibrionales</taxon>
        <taxon>Porticoccaceae</taxon>
        <taxon>SAR92 clade</taxon>
    </lineage>
</organism>
<dbReference type="GO" id="GO:0005829">
    <property type="term" value="C:cytosol"/>
    <property type="evidence" value="ECO:0007669"/>
    <property type="project" value="TreeGrafter"/>
</dbReference>
<proteinExistence type="predicted"/>
<dbReference type="SUPFAM" id="SSF55681">
    <property type="entry name" value="Class II aaRS and biotin synthetases"/>
    <property type="match status" value="1"/>
</dbReference>
<dbReference type="NCBIfam" id="NF006828">
    <property type="entry name" value="PRK09350.1"/>
    <property type="match status" value="1"/>
</dbReference>
<reference evidence="5 6" key="1">
    <citation type="submission" date="2019-03" db="EMBL/GenBank/DDBJ databases">
        <title>Draft genome of Gammaproteobacteria bacterium LSUCC0057, a member of the SAR92 clade.</title>
        <authorList>
            <person name="Lanclos V.C."/>
            <person name="Doiron C."/>
            <person name="Henson M.W."/>
            <person name="Thrash J.C."/>
        </authorList>
    </citation>
    <scope>NUCLEOTIDE SEQUENCE [LARGE SCALE GENOMIC DNA]</scope>
    <source>
        <strain evidence="5 6">LSUCC0057</strain>
    </source>
</reference>
<dbReference type="PANTHER" id="PTHR42918">
    <property type="entry name" value="LYSYL-TRNA SYNTHETASE"/>
    <property type="match status" value="1"/>
</dbReference>
<dbReference type="Pfam" id="PF00152">
    <property type="entry name" value="tRNA-synt_2"/>
    <property type="match status" value="1"/>
</dbReference>
<evidence type="ECO:0000256" key="1">
    <source>
        <dbReference type="ARBA" id="ARBA00022598"/>
    </source>
</evidence>
<dbReference type="PANTHER" id="PTHR42918:SF6">
    <property type="entry name" value="ELONGATION FACTOR P--(R)-BETA-LYSINE LIGASE"/>
    <property type="match status" value="1"/>
</dbReference>
<keyword evidence="3" id="KW-0067">ATP-binding</keyword>
<keyword evidence="2" id="KW-0547">Nucleotide-binding</keyword>
<dbReference type="EMBL" id="SPIA01000002">
    <property type="protein sequence ID" value="TFH68069.1"/>
    <property type="molecule type" value="Genomic_DNA"/>
</dbReference>
<accession>A0A4Y8UKC8</accession>
<keyword evidence="6" id="KW-1185">Reference proteome</keyword>
<dbReference type="GO" id="GO:0006430">
    <property type="term" value="P:lysyl-tRNA aminoacylation"/>
    <property type="evidence" value="ECO:0007669"/>
    <property type="project" value="InterPro"/>
</dbReference>
<dbReference type="InterPro" id="IPR018149">
    <property type="entry name" value="Lys-tRNA-synth_II_C"/>
</dbReference>
<dbReference type="InterPro" id="IPR004525">
    <property type="entry name" value="EpmA"/>
</dbReference>
<dbReference type="InterPro" id="IPR004364">
    <property type="entry name" value="Aa-tRNA-synt_II"/>
</dbReference>
<protein>
    <submittedName>
        <fullName evidence="5">EF-P lysine aminoacylase GenX</fullName>
    </submittedName>
</protein>
<dbReference type="Gene3D" id="3.30.930.10">
    <property type="entry name" value="Bira Bifunctional Protein, Domain 2"/>
    <property type="match status" value="1"/>
</dbReference>
<evidence type="ECO:0000256" key="3">
    <source>
        <dbReference type="ARBA" id="ARBA00022840"/>
    </source>
</evidence>
<dbReference type="PRINTS" id="PR00982">
    <property type="entry name" value="TRNASYNTHLYS"/>
</dbReference>
<sequence>MWRPGADLAVLRARAQMLQSIRQFFQQRQLLEVDLPVLSGAFGSDLCIEPISAVVNGHSAYLQSSPEFFLKRLLAAGSGDVFALGRAFRDHERGRRHNPEFTLLEWYRCGWDQWQLMQELQELVLSLLGPRPVASYSYAELFVAATGLDPHDASDAQLLARAKPLGEWVAANRAACLDLLFAELVEPALPSGLVLIWDFPLSHSALAELATNRAGQSVACRFELYCDGVELANGYRELTDAAAQRQRFTAEIEQRRSAGRAVTPLDEHFLAALESGLPPCAGVAVGVDRLLMCQLGCDDIDEVLPFSWRRCR</sequence>
<dbReference type="GO" id="GO:0000049">
    <property type="term" value="F:tRNA binding"/>
    <property type="evidence" value="ECO:0007669"/>
    <property type="project" value="TreeGrafter"/>
</dbReference>
<evidence type="ECO:0000313" key="6">
    <source>
        <dbReference type="Proteomes" id="UP000298133"/>
    </source>
</evidence>
<dbReference type="AlphaFoldDB" id="A0A4Y8UKC8"/>
<comment type="caution">
    <text evidence="5">The sequence shown here is derived from an EMBL/GenBank/DDBJ whole genome shotgun (WGS) entry which is preliminary data.</text>
</comment>
<dbReference type="GO" id="GO:0004824">
    <property type="term" value="F:lysine-tRNA ligase activity"/>
    <property type="evidence" value="ECO:0007669"/>
    <property type="project" value="InterPro"/>
</dbReference>
<dbReference type="OrthoDB" id="9802326at2"/>
<dbReference type="Proteomes" id="UP000298133">
    <property type="component" value="Unassembled WGS sequence"/>
</dbReference>
<feature type="domain" description="Aminoacyl-transfer RNA synthetases class-II family profile" evidence="4">
    <location>
        <begin position="11"/>
        <end position="305"/>
    </location>
</feature>
<evidence type="ECO:0000256" key="2">
    <source>
        <dbReference type="ARBA" id="ARBA00022741"/>
    </source>
</evidence>
<gene>
    <name evidence="5" type="primary">genX</name>
    <name evidence="5" type="ORF">E3W66_05340</name>
</gene>
<dbReference type="GO" id="GO:0005524">
    <property type="term" value="F:ATP binding"/>
    <property type="evidence" value="ECO:0007669"/>
    <property type="project" value="UniProtKB-KW"/>
</dbReference>
<dbReference type="InterPro" id="IPR045864">
    <property type="entry name" value="aa-tRNA-synth_II/BPL/LPL"/>
</dbReference>
<dbReference type="InterPro" id="IPR006195">
    <property type="entry name" value="aa-tRNA-synth_II"/>
</dbReference>
<evidence type="ECO:0000259" key="4">
    <source>
        <dbReference type="PROSITE" id="PS50862"/>
    </source>
</evidence>
<keyword evidence="1" id="KW-0436">Ligase</keyword>
<evidence type="ECO:0000313" key="5">
    <source>
        <dbReference type="EMBL" id="TFH68069.1"/>
    </source>
</evidence>
<name>A0A4Y8UKC8_9GAMM</name>
<dbReference type="PROSITE" id="PS50862">
    <property type="entry name" value="AA_TRNA_LIGASE_II"/>
    <property type="match status" value="1"/>
</dbReference>